<feature type="transmembrane region" description="Helical" evidence="1">
    <location>
        <begin position="249"/>
        <end position="266"/>
    </location>
</feature>
<evidence type="ECO:0000313" key="3">
    <source>
        <dbReference type="Proteomes" id="UP000276133"/>
    </source>
</evidence>
<dbReference type="EMBL" id="REGN01001538">
    <property type="protein sequence ID" value="RNA34014.1"/>
    <property type="molecule type" value="Genomic_DNA"/>
</dbReference>
<organism evidence="2 3">
    <name type="scientific">Brachionus plicatilis</name>
    <name type="common">Marine rotifer</name>
    <name type="synonym">Brachionus muelleri</name>
    <dbReference type="NCBI Taxonomy" id="10195"/>
    <lineage>
        <taxon>Eukaryota</taxon>
        <taxon>Metazoa</taxon>
        <taxon>Spiralia</taxon>
        <taxon>Gnathifera</taxon>
        <taxon>Rotifera</taxon>
        <taxon>Eurotatoria</taxon>
        <taxon>Monogononta</taxon>
        <taxon>Pseudotrocha</taxon>
        <taxon>Ploima</taxon>
        <taxon>Brachionidae</taxon>
        <taxon>Brachionus</taxon>
    </lineage>
</organism>
<reference evidence="2 3" key="1">
    <citation type="journal article" date="2018" name="Sci. Rep.">
        <title>Genomic signatures of local adaptation to the degree of environmental predictability in rotifers.</title>
        <authorList>
            <person name="Franch-Gras L."/>
            <person name="Hahn C."/>
            <person name="Garcia-Roger E.M."/>
            <person name="Carmona M.J."/>
            <person name="Serra M."/>
            <person name="Gomez A."/>
        </authorList>
    </citation>
    <scope>NUCLEOTIDE SEQUENCE [LARGE SCALE GENOMIC DNA]</scope>
    <source>
        <strain evidence="2">HYR1</strain>
    </source>
</reference>
<comment type="caution">
    <text evidence="2">The sequence shown here is derived from an EMBL/GenBank/DDBJ whole genome shotgun (WGS) entry which is preliminary data.</text>
</comment>
<evidence type="ECO:0000256" key="1">
    <source>
        <dbReference type="SAM" id="Phobius"/>
    </source>
</evidence>
<gene>
    <name evidence="2" type="ORF">BpHYR1_040973</name>
</gene>
<accession>A0A3M7SDX5</accession>
<dbReference type="Proteomes" id="UP000276133">
    <property type="component" value="Unassembled WGS sequence"/>
</dbReference>
<name>A0A3M7SDX5_BRAPC</name>
<keyword evidence="1" id="KW-0472">Membrane</keyword>
<evidence type="ECO:0000313" key="2">
    <source>
        <dbReference type="EMBL" id="RNA34014.1"/>
    </source>
</evidence>
<sequence length="330" mass="38524">MFFQQTFVVVQLNFHLLEKSEQIFLVLIDLSQLSPQFRVLTSQFKHFGHLFLSAVCTDRLLVRCTFLPADCTSPPAGLFWFHIGAFRLDCCFPTWPSALGCLVAAGSRFWSAFGSIAAVLLVWCLVLGSIKQVSSQVQINIMTRKFLKYSTAMINCFFEILRDFTKLKKKSRNFPIYNLSRFFFSFFTINIYRKIPKKIAIFQFFWAFLFLLKFTKMFKKSFIIFLRIFSYIYFSDLTSRHFSQLQFQLPYLLNYIFIYYTFQLLGDFSNSLIANAASAMVNTIFSLANSFISFHSISIGFKLEPNRCCPRIEFASEMPKIDIPSEIYIH</sequence>
<feature type="transmembrane region" description="Helical" evidence="1">
    <location>
        <begin position="272"/>
        <end position="292"/>
    </location>
</feature>
<keyword evidence="3" id="KW-1185">Reference proteome</keyword>
<feature type="transmembrane region" description="Helical" evidence="1">
    <location>
        <begin position="174"/>
        <end position="192"/>
    </location>
</feature>
<keyword evidence="1" id="KW-0812">Transmembrane</keyword>
<proteinExistence type="predicted"/>
<keyword evidence="1" id="KW-1133">Transmembrane helix</keyword>
<dbReference type="AlphaFoldDB" id="A0A3M7SDX5"/>
<feature type="transmembrane region" description="Helical" evidence="1">
    <location>
        <begin position="109"/>
        <end position="126"/>
    </location>
</feature>
<protein>
    <submittedName>
        <fullName evidence="2">Uncharacterized protein</fullName>
    </submittedName>
</protein>
<feature type="transmembrane region" description="Helical" evidence="1">
    <location>
        <begin position="199"/>
        <end position="215"/>
    </location>
</feature>